<proteinExistence type="predicted"/>
<feature type="domain" description="Resolvase/invertase-type recombinase catalytic" evidence="1">
    <location>
        <begin position="4"/>
        <end position="77"/>
    </location>
</feature>
<dbReference type="SUPFAM" id="SSF53041">
    <property type="entry name" value="Resolvase-like"/>
    <property type="match status" value="1"/>
</dbReference>
<gene>
    <name evidence="2" type="ORF">METZ01_LOCUS347852</name>
</gene>
<dbReference type="InterPro" id="IPR036162">
    <property type="entry name" value="Resolvase-like_N_sf"/>
</dbReference>
<dbReference type="Gene3D" id="3.40.50.1390">
    <property type="entry name" value="Resolvase, N-terminal catalytic domain"/>
    <property type="match status" value="1"/>
</dbReference>
<reference evidence="2" key="1">
    <citation type="submission" date="2018-05" db="EMBL/GenBank/DDBJ databases">
        <authorList>
            <person name="Lanie J.A."/>
            <person name="Ng W.-L."/>
            <person name="Kazmierczak K.M."/>
            <person name="Andrzejewski T.M."/>
            <person name="Davidsen T.M."/>
            <person name="Wayne K.J."/>
            <person name="Tettelin H."/>
            <person name="Glass J.I."/>
            <person name="Rusch D."/>
            <person name="Podicherti R."/>
            <person name="Tsui H.-C.T."/>
            <person name="Winkler M.E."/>
        </authorList>
    </citation>
    <scope>NUCLEOTIDE SEQUENCE</scope>
</reference>
<dbReference type="GO" id="GO:0003677">
    <property type="term" value="F:DNA binding"/>
    <property type="evidence" value="ECO:0007669"/>
    <property type="project" value="InterPro"/>
</dbReference>
<protein>
    <recommendedName>
        <fullName evidence="1">Resolvase/invertase-type recombinase catalytic domain-containing protein</fullName>
    </recommendedName>
</protein>
<evidence type="ECO:0000259" key="1">
    <source>
        <dbReference type="PROSITE" id="PS51736"/>
    </source>
</evidence>
<dbReference type="PANTHER" id="PTHR30461">
    <property type="entry name" value="DNA-INVERTASE FROM LAMBDOID PROPHAGE"/>
    <property type="match status" value="1"/>
</dbReference>
<evidence type="ECO:0000313" key="2">
    <source>
        <dbReference type="EMBL" id="SVC94998.1"/>
    </source>
</evidence>
<dbReference type="Pfam" id="PF00239">
    <property type="entry name" value="Resolvase"/>
    <property type="match status" value="1"/>
</dbReference>
<sequence length="77" mass="9083">MPKRMCCYARVSKTSQSVERQISELEIVAARNDWEIVDRYIDHGISDAKGRDQRPELDRMMKDSLLNLLRLQCSYHI</sequence>
<dbReference type="InterPro" id="IPR050639">
    <property type="entry name" value="SSR_resolvase"/>
</dbReference>
<dbReference type="GO" id="GO:0000150">
    <property type="term" value="F:DNA strand exchange activity"/>
    <property type="evidence" value="ECO:0007669"/>
    <property type="project" value="InterPro"/>
</dbReference>
<dbReference type="AlphaFoldDB" id="A0A382RDC1"/>
<dbReference type="EMBL" id="UINC01120483">
    <property type="protein sequence ID" value="SVC94998.1"/>
    <property type="molecule type" value="Genomic_DNA"/>
</dbReference>
<name>A0A382RDC1_9ZZZZ</name>
<accession>A0A382RDC1</accession>
<organism evidence="2">
    <name type="scientific">marine metagenome</name>
    <dbReference type="NCBI Taxonomy" id="408172"/>
    <lineage>
        <taxon>unclassified sequences</taxon>
        <taxon>metagenomes</taxon>
        <taxon>ecological metagenomes</taxon>
    </lineage>
</organism>
<dbReference type="PROSITE" id="PS51736">
    <property type="entry name" value="RECOMBINASES_3"/>
    <property type="match status" value="1"/>
</dbReference>
<dbReference type="InterPro" id="IPR006119">
    <property type="entry name" value="Resolv_N"/>
</dbReference>
<dbReference type="PANTHER" id="PTHR30461:SF23">
    <property type="entry name" value="DNA RECOMBINASE-RELATED"/>
    <property type="match status" value="1"/>
</dbReference>